<feature type="chain" id="PRO_5042868298" evidence="14">
    <location>
        <begin position="22"/>
        <end position="1018"/>
    </location>
</feature>
<keyword evidence="10 12" id="KW-0472">Membrane</keyword>
<dbReference type="NCBIfam" id="TIGR04056">
    <property type="entry name" value="OMP_RagA_SusC"/>
    <property type="match status" value="1"/>
</dbReference>
<reference evidence="17 18" key="1">
    <citation type="submission" date="2021-05" db="EMBL/GenBank/DDBJ databases">
        <title>A Polyphasic approach of four new species of the genus Ohtaekwangia: Ohtaekwangia histidinii sp. nov., Ohtaekwangia cretensis sp. nov., Ohtaekwangia indiensis sp. nov., Ohtaekwangia reichenbachii sp. nov. from diverse environment.</title>
        <authorList>
            <person name="Octaviana S."/>
        </authorList>
    </citation>
    <scope>NUCLEOTIDE SEQUENCE [LARGE SCALE GENOMIC DNA]</scope>
    <source>
        <strain evidence="17 18">PWU37</strain>
    </source>
</reference>
<keyword evidence="4" id="KW-0410">Iron transport</keyword>
<keyword evidence="6 14" id="KW-0732">Signal</keyword>
<evidence type="ECO:0000256" key="14">
    <source>
        <dbReference type="SAM" id="SignalP"/>
    </source>
</evidence>
<keyword evidence="5 12" id="KW-0812">Transmembrane</keyword>
<keyword evidence="2 12" id="KW-0813">Transport</keyword>
<dbReference type="Pfam" id="PF07715">
    <property type="entry name" value="Plug"/>
    <property type="match status" value="1"/>
</dbReference>
<dbReference type="SUPFAM" id="SSF56935">
    <property type="entry name" value="Porins"/>
    <property type="match status" value="1"/>
</dbReference>
<evidence type="ECO:0000256" key="11">
    <source>
        <dbReference type="ARBA" id="ARBA00023237"/>
    </source>
</evidence>
<accession>A0AAP2DA22</accession>
<keyword evidence="7" id="KW-0408">Iron</keyword>
<dbReference type="Pfam" id="PF13715">
    <property type="entry name" value="CarbopepD_reg_2"/>
    <property type="match status" value="1"/>
</dbReference>
<dbReference type="GO" id="GO:0015344">
    <property type="term" value="F:siderophore uptake transmembrane transporter activity"/>
    <property type="evidence" value="ECO:0007669"/>
    <property type="project" value="TreeGrafter"/>
</dbReference>
<dbReference type="InterPro" id="IPR036942">
    <property type="entry name" value="Beta-barrel_TonB_sf"/>
</dbReference>
<dbReference type="EMBL" id="JAHESC010000023">
    <property type="protein sequence ID" value="MBT1688203.1"/>
    <property type="molecule type" value="Genomic_DNA"/>
</dbReference>
<feature type="domain" description="TonB-dependent receptor-like beta-barrel" evidence="15">
    <location>
        <begin position="414"/>
        <end position="974"/>
    </location>
</feature>
<evidence type="ECO:0000256" key="3">
    <source>
        <dbReference type="ARBA" id="ARBA00022452"/>
    </source>
</evidence>
<evidence type="ECO:0000256" key="13">
    <source>
        <dbReference type="RuleBase" id="RU003357"/>
    </source>
</evidence>
<comment type="similarity">
    <text evidence="12 13">Belongs to the TonB-dependent receptor family.</text>
</comment>
<dbReference type="Gene3D" id="2.40.170.20">
    <property type="entry name" value="TonB-dependent receptor, beta-barrel domain"/>
    <property type="match status" value="1"/>
</dbReference>
<evidence type="ECO:0000256" key="10">
    <source>
        <dbReference type="ARBA" id="ARBA00023136"/>
    </source>
</evidence>
<dbReference type="RefSeq" id="WP_254091430.1">
    <property type="nucleotide sequence ID" value="NZ_JAHESC010000023.1"/>
</dbReference>
<dbReference type="FunFam" id="2.60.40.1120:FF:000003">
    <property type="entry name" value="Outer membrane protein Omp121"/>
    <property type="match status" value="1"/>
</dbReference>
<name>A0AAP2DA22_9BACT</name>
<evidence type="ECO:0000313" key="18">
    <source>
        <dbReference type="Proteomes" id="UP001319180"/>
    </source>
</evidence>
<keyword evidence="8" id="KW-0406">Ion transport</keyword>
<evidence type="ECO:0000256" key="2">
    <source>
        <dbReference type="ARBA" id="ARBA00022448"/>
    </source>
</evidence>
<dbReference type="Pfam" id="PF00593">
    <property type="entry name" value="TonB_dep_Rec_b-barrel"/>
    <property type="match status" value="1"/>
</dbReference>
<protein>
    <submittedName>
        <fullName evidence="17">SusC/RagA family TonB-linked outer membrane protein</fullName>
    </submittedName>
</protein>
<dbReference type="InterPro" id="IPR039426">
    <property type="entry name" value="TonB-dep_rcpt-like"/>
</dbReference>
<feature type="signal peptide" evidence="14">
    <location>
        <begin position="1"/>
        <end position="21"/>
    </location>
</feature>
<dbReference type="Gene3D" id="2.170.130.10">
    <property type="entry name" value="TonB-dependent receptor, plug domain"/>
    <property type="match status" value="1"/>
</dbReference>
<dbReference type="Gene3D" id="2.60.40.1120">
    <property type="entry name" value="Carboxypeptidase-like, regulatory domain"/>
    <property type="match status" value="1"/>
</dbReference>
<dbReference type="InterPro" id="IPR000531">
    <property type="entry name" value="Beta-barrel_TonB"/>
</dbReference>
<gene>
    <name evidence="17" type="ORF">KK078_16650</name>
</gene>
<keyword evidence="11 12" id="KW-0998">Cell outer membrane</keyword>
<proteinExistence type="inferred from homology"/>
<evidence type="ECO:0000256" key="8">
    <source>
        <dbReference type="ARBA" id="ARBA00023065"/>
    </source>
</evidence>
<evidence type="ECO:0000256" key="5">
    <source>
        <dbReference type="ARBA" id="ARBA00022692"/>
    </source>
</evidence>
<dbReference type="NCBIfam" id="TIGR04057">
    <property type="entry name" value="SusC_RagA_signa"/>
    <property type="match status" value="1"/>
</dbReference>
<evidence type="ECO:0000256" key="12">
    <source>
        <dbReference type="PROSITE-ProRule" id="PRU01360"/>
    </source>
</evidence>
<evidence type="ECO:0000256" key="6">
    <source>
        <dbReference type="ARBA" id="ARBA00022729"/>
    </source>
</evidence>
<dbReference type="InterPro" id="IPR012910">
    <property type="entry name" value="Plug_dom"/>
</dbReference>
<evidence type="ECO:0000256" key="1">
    <source>
        <dbReference type="ARBA" id="ARBA00004571"/>
    </source>
</evidence>
<comment type="subcellular location">
    <subcellularLocation>
        <location evidence="1 12">Cell outer membrane</location>
        <topology evidence="1 12">Multi-pass membrane protein</topology>
    </subcellularLocation>
</comment>
<dbReference type="InterPro" id="IPR037066">
    <property type="entry name" value="Plug_dom_sf"/>
</dbReference>
<keyword evidence="9 13" id="KW-0798">TonB box</keyword>
<dbReference type="GO" id="GO:0009279">
    <property type="term" value="C:cell outer membrane"/>
    <property type="evidence" value="ECO:0007669"/>
    <property type="project" value="UniProtKB-SubCell"/>
</dbReference>
<dbReference type="PANTHER" id="PTHR32552">
    <property type="entry name" value="FERRICHROME IRON RECEPTOR-RELATED"/>
    <property type="match status" value="1"/>
</dbReference>
<dbReference type="InterPro" id="IPR023997">
    <property type="entry name" value="TonB-dep_OMP_SusC/RagA_CS"/>
</dbReference>
<evidence type="ECO:0000256" key="7">
    <source>
        <dbReference type="ARBA" id="ARBA00023004"/>
    </source>
</evidence>
<organism evidence="17 18">
    <name type="scientific">Dawidia soli</name>
    <dbReference type="NCBI Taxonomy" id="2782352"/>
    <lineage>
        <taxon>Bacteria</taxon>
        <taxon>Pseudomonadati</taxon>
        <taxon>Bacteroidota</taxon>
        <taxon>Cytophagia</taxon>
        <taxon>Cytophagales</taxon>
        <taxon>Chryseotaleaceae</taxon>
        <taxon>Dawidia</taxon>
    </lineage>
</organism>
<evidence type="ECO:0000256" key="9">
    <source>
        <dbReference type="ARBA" id="ARBA00023077"/>
    </source>
</evidence>
<evidence type="ECO:0000256" key="4">
    <source>
        <dbReference type="ARBA" id="ARBA00022496"/>
    </source>
</evidence>
<comment type="caution">
    <text evidence="17">The sequence shown here is derived from an EMBL/GenBank/DDBJ whole genome shotgun (WGS) entry which is preliminary data.</text>
</comment>
<evidence type="ECO:0000259" key="16">
    <source>
        <dbReference type="Pfam" id="PF07715"/>
    </source>
</evidence>
<dbReference type="AlphaFoldDB" id="A0AAP2DA22"/>
<dbReference type="InterPro" id="IPR023996">
    <property type="entry name" value="TonB-dep_OMP_SusC/RagA"/>
</dbReference>
<keyword evidence="18" id="KW-1185">Reference proteome</keyword>
<dbReference type="Proteomes" id="UP001319180">
    <property type="component" value="Unassembled WGS sequence"/>
</dbReference>
<keyword evidence="3 12" id="KW-1134">Transmembrane beta strand</keyword>
<sequence>MKRLLLLAGILAIIFYSPVSAQTTTVTGTVKDAENGSPIPGVNVTQKGTTQGTITDAAGAFSLDVPPDATLIISFIGYKTQELIVGNNTTLAIELSVDVTALSEVVVTALGVKQEKRALGYAAQELKGAELANTRPTNIVTALQGKVAGVRIQNSGGAPGAGTSILIRGVTSLNSGQNNQPLFVIDGVPISNETIAANVLPSSGSVATTSTEQYSFSNRAIDINPDDIESLNVLKGPAATALYGLRASNGVVMITTKRGKAGKPQISYTGSIGWDEVNKTPGIQRAYREGAAGVKRMGVPGAGTPFQTFGPPVTEDDVLYDNFKNFFQTGKRFSNNLSVSGGNDKANYFTSVSHLKQEGIVPNSDWSRTSVRFSGNAALSDRLTVRGGATYTNSGGLRPQGGDKSIMSALNYHTTSADVNDYINPDGSIKSYAGTTIDNPRYLAEFSTMEDDVNRVITYAGANVKILDWLEADYQIGLDYYGDQRVRIAPVGLDISTAAGGFMVEERLLYREINSNFLLTARYSFSEDLKGSIMVGNNVLDIHSNQLNVRGEKFGMKGFYDLTNTANKFTTEADLVRRLIGVFGDAKLEYKSMLYVSVTGRNDWSSTLPTQNRSFFYPSISAGYVFTESLGLSSNPTFNYGKIRASWAEVGKDAQAYQIGQYYQLALGFPFNGVNGFRQSTTYGAASLEPERTRSLELGAELKFFNNRLSLDATYYRAISTNQITEIPVTNVSGLALYVTNAGKIRNQGVELLLSGSPVRTGNFSWDVSLNWSANRNKIITMPDGINEIMFMDDRIANKFVRGGSIADLYGRPYRRNDQGQLLLDADGYPTFSDSYIKVGNALPDWLGGLTNTLSWKGLSLSFLIEVREGGDAYDTGMRNRLRNGVDERTVPRNVDVVFQGVTADGSPNTRSARIDGDTYYRVAARYADVAEVLLQDASWLRLRSATFSYTFGRSVLANTPLNALTLSAAGNNLLLFTPFKGFDPEGSSYGSGSNSLGYTGLNIPMTRSLTFTVSANF</sequence>
<evidence type="ECO:0000313" key="17">
    <source>
        <dbReference type="EMBL" id="MBT1688203.1"/>
    </source>
</evidence>
<dbReference type="InterPro" id="IPR008969">
    <property type="entry name" value="CarboxyPept-like_regulatory"/>
</dbReference>
<dbReference type="PANTHER" id="PTHR32552:SF89">
    <property type="entry name" value="CATECHOLATE SIDEROPHORE RECEPTOR FIU"/>
    <property type="match status" value="1"/>
</dbReference>
<evidence type="ECO:0000259" key="15">
    <source>
        <dbReference type="Pfam" id="PF00593"/>
    </source>
</evidence>
<dbReference type="PROSITE" id="PS52016">
    <property type="entry name" value="TONB_DEPENDENT_REC_3"/>
    <property type="match status" value="1"/>
</dbReference>
<dbReference type="SUPFAM" id="SSF49464">
    <property type="entry name" value="Carboxypeptidase regulatory domain-like"/>
    <property type="match status" value="1"/>
</dbReference>
<feature type="domain" description="TonB-dependent receptor plug" evidence="16">
    <location>
        <begin position="117"/>
        <end position="251"/>
    </location>
</feature>